<sequence>MPYAMAVCANLLILWHLATSGVPDRLKLRSRARTATTRRIYIMRYFSLSADKLKVLGWSYGDELMIAVGTESAPCLKKPRRNGRETDKGWQEAGAVISGGA</sequence>
<feature type="chain" id="PRO_5007879187" evidence="2">
    <location>
        <begin position="21"/>
        <end position="101"/>
    </location>
</feature>
<dbReference type="AlphaFoldDB" id="A0A166RNM4"/>
<protein>
    <submittedName>
        <fullName evidence="3">Uncharacterized protein</fullName>
    </submittedName>
</protein>
<evidence type="ECO:0000256" key="2">
    <source>
        <dbReference type="SAM" id="SignalP"/>
    </source>
</evidence>
<dbReference type="Proteomes" id="UP000076532">
    <property type="component" value="Unassembled WGS sequence"/>
</dbReference>
<keyword evidence="4" id="KW-1185">Reference proteome</keyword>
<keyword evidence="2" id="KW-0732">Signal</keyword>
<evidence type="ECO:0000313" key="4">
    <source>
        <dbReference type="Proteomes" id="UP000076532"/>
    </source>
</evidence>
<dbReference type="EMBL" id="KV417503">
    <property type="protein sequence ID" value="KZP28474.1"/>
    <property type="molecule type" value="Genomic_DNA"/>
</dbReference>
<gene>
    <name evidence="3" type="ORF">FIBSPDRAFT_885717</name>
</gene>
<reference evidence="3 4" key="1">
    <citation type="journal article" date="2016" name="Mol. Biol. Evol.">
        <title>Comparative Genomics of Early-Diverging Mushroom-Forming Fungi Provides Insights into the Origins of Lignocellulose Decay Capabilities.</title>
        <authorList>
            <person name="Nagy L.G."/>
            <person name="Riley R."/>
            <person name="Tritt A."/>
            <person name="Adam C."/>
            <person name="Daum C."/>
            <person name="Floudas D."/>
            <person name="Sun H."/>
            <person name="Yadav J.S."/>
            <person name="Pangilinan J."/>
            <person name="Larsson K.H."/>
            <person name="Matsuura K."/>
            <person name="Barry K."/>
            <person name="Labutti K."/>
            <person name="Kuo R."/>
            <person name="Ohm R.A."/>
            <person name="Bhattacharya S.S."/>
            <person name="Shirouzu T."/>
            <person name="Yoshinaga Y."/>
            <person name="Martin F.M."/>
            <person name="Grigoriev I.V."/>
            <person name="Hibbett D.S."/>
        </authorList>
    </citation>
    <scope>NUCLEOTIDE SEQUENCE [LARGE SCALE GENOMIC DNA]</scope>
    <source>
        <strain evidence="3 4">CBS 109695</strain>
    </source>
</reference>
<evidence type="ECO:0000256" key="1">
    <source>
        <dbReference type="SAM" id="MobiDB-lite"/>
    </source>
</evidence>
<evidence type="ECO:0000313" key="3">
    <source>
        <dbReference type="EMBL" id="KZP28474.1"/>
    </source>
</evidence>
<organism evidence="3 4">
    <name type="scientific">Athelia psychrophila</name>
    <dbReference type="NCBI Taxonomy" id="1759441"/>
    <lineage>
        <taxon>Eukaryota</taxon>
        <taxon>Fungi</taxon>
        <taxon>Dikarya</taxon>
        <taxon>Basidiomycota</taxon>
        <taxon>Agaricomycotina</taxon>
        <taxon>Agaricomycetes</taxon>
        <taxon>Agaricomycetidae</taxon>
        <taxon>Atheliales</taxon>
        <taxon>Atheliaceae</taxon>
        <taxon>Athelia</taxon>
    </lineage>
</organism>
<proteinExistence type="predicted"/>
<name>A0A166RNM4_9AGAM</name>
<accession>A0A166RNM4</accession>
<feature type="region of interest" description="Disordered" evidence="1">
    <location>
        <begin position="77"/>
        <end position="101"/>
    </location>
</feature>
<feature type="signal peptide" evidence="2">
    <location>
        <begin position="1"/>
        <end position="20"/>
    </location>
</feature>